<feature type="compositionally biased region" description="Basic and acidic residues" evidence="1">
    <location>
        <begin position="929"/>
        <end position="938"/>
    </location>
</feature>
<dbReference type="AlphaFoldDB" id="M1VZA6"/>
<keyword evidence="3" id="KW-1185">Reference proteome</keyword>
<dbReference type="Gene3D" id="2.60.120.650">
    <property type="entry name" value="Cupin"/>
    <property type="match status" value="1"/>
</dbReference>
<dbReference type="Proteomes" id="UP000016801">
    <property type="component" value="Unassembled WGS sequence"/>
</dbReference>
<feature type="region of interest" description="Disordered" evidence="1">
    <location>
        <begin position="636"/>
        <end position="705"/>
    </location>
</feature>
<protein>
    <submittedName>
        <fullName evidence="2">Related to c-module-binding factor</fullName>
    </submittedName>
</protein>
<feature type="compositionally biased region" description="Basic residues" evidence="1">
    <location>
        <begin position="654"/>
        <end position="668"/>
    </location>
</feature>
<name>M1VZA6_CLAP2</name>
<proteinExistence type="predicted"/>
<dbReference type="OrthoDB" id="298344at2759"/>
<comment type="caution">
    <text evidence="2">The sequence shown here is derived from an EMBL/GenBank/DDBJ whole genome shotgun (WGS) entry which is preliminary data.</text>
</comment>
<feature type="compositionally biased region" description="Polar residues" evidence="1">
    <location>
        <begin position="636"/>
        <end position="646"/>
    </location>
</feature>
<feature type="compositionally biased region" description="Polar residues" evidence="1">
    <location>
        <begin position="860"/>
        <end position="873"/>
    </location>
</feature>
<feature type="compositionally biased region" description="Polar residues" evidence="1">
    <location>
        <begin position="673"/>
        <end position="687"/>
    </location>
</feature>
<dbReference type="HOGENOM" id="CLU_003774_1_2_1"/>
<dbReference type="STRING" id="1111077.M1VZA6"/>
<gene>
    <name evidence="2" type="ORF">CPUR_08708</name>
</gene>
<feature type="region of interest" description="Disordered" evidence="1">
    <location>
        <begin position="836"/>
        <end position="873"/>
    </location>
</feature>
<feature type="compositionally biased region" description="Basic residues" evidence="1">
    <location>
        <begin position="688"/>
        <end position="700"/>
    </location>
</feature>
<feature type="compositionally biased region" description="Basic residues" evidence="1">
    <location>
        <begin position="939"/>
        <end position="952"/>
    </location>
</feature>
<dbReference type="VEuPathDB" id="FungiDB:CPUR_08708"/>
<dbReference type="SUPFAM" id="SSF51197">
    <property type="entry name" value="Clavaminate synthase-like"/>
    <property type="match status" value="1"/>
</dbReference>
<sequence>MPTSLHPQAKFDPLPPNLDLQHLVDQTPNFKWVQRVSRNQIRSLGQLEFEKLIKIHVVDGGKPLVVDGWDAVLPKRLFNARWLEQAYDKKQENVRDISAGNDIPMTTGHYLRSMEQLTNQWTPQNFRDERRQRLYLKDIDCPPEWREVLQKTLHPSLFYLNENVTMHASSDTTQNQQVLTHHDSEVMRAQNLMCYIGHEGTYTPAHREMCASLGHNIMVEASDDSQGEKPGSSIWFMTESKDRDVVREYFLSMLGHDIEIEKHFAQVNAWKKAPFDVYLVDQRPGNTNPYRPKNTSLGLDTRPIADDRSIEALVDFRVHNLPWLKAAGEEGRSKDSRRMQRLRRQAANAKAQPADDGIDTQIDNGGEVEGHKGDATFFASSKVSNTKDGQKSQRTTRGISELPVVSERHCNAEALDEQISEATLGVSGRRAITHDAESSYPDPLVCSRYGIGMGYYEQDNSPDKILFYPYNLPSFDVMKLDTLEVSDPVRISNCARNRKAMRNNEDLEFKIASYTHRKSRSSNDPHITDNMNPALLEHNHHIAPSTSSHEPRASHERSEEILRHADSAVTWPFPPSKYDGAPTELSHRHAKPIASYVENADVDVQTGEAEYEEDINCEELSKEGCSDRVNLLHEQTAISTTQSLHETSTPTRGARSRGRPSRRQYQFRRSRESSGTPASSEELSTHSGTKRSRARPKRSRASATTRLGTLRTYAELYGLEDETSVDMWSILGITDVRSRRSLASQRRFSSGAMPNATMNTTHSSGMENAAKNTETAQHVADANSERLRIQPSNKWNTFSDEQYGTTMDQQFMSMSQRLALKGKRFKIGKRQEADRLSLGGSLNGHQSSSSPVSENNGSSLARTQQKNITATRTPNYSTTIVKLTDRMASEDEYQSCGTISNSDDRHDSDDDGIPAHDIRVLQAVTCRVEELEPQETAKGRPRGRGSGRRTAI</sequence>
<feature type="region of interest" description="Disordered" evidence="1">
    <location>
        <begin position="890"/>
        <end position="913"/>
    </location>
</feature>
<evidence type="ECO:0000313" key="3">
    <source>
        <dbReference type="Proteomes" id="UP000016801"/>
    </source>
</evidence>
<feature type="compositionally biased region" description="Basic and acidic residues" evidence="1">
    <location>
        <begin position="329"/>
        <end position="338"/>
    </location>
</feature>
<evidence type="ECO:0000256" key="1">
    <source>
        <dbReference type="SAM" id="MobiDB-lite"/>
    </source>
</evidence>
<feature type="region of interest" description="Disordered" evidence="1">
    <location>
        <begin position="929"/>
        <end position="952"/>
    </location>
</feature>
<evidence type="ECO:0000313" key="2">
    <source>
        <dbReference type="EMBL" id="CCE34772.1"/>
    </source>
</evidence>
<accession>M1VZA6</accession>
<reference evidence="2 3" key="1">
    <citation type="journal article" date="2013" name="PLoS Genet.">
        <title>Plant-symbiotic fungi as chemical engineers: Multi-genome analysis of the Clavicipitaceae reveals dynamics of alkaloid loci.</title>
        <authorList>
            <person name="Schardl C.L."/>
            <person name="Young C.A."/>
            <person name="Hesse U."/>
            <person name="Amyotte S.G."/>
            <person name="Andreeva K."/>
            <person name="Calie P.J."/>
            <person name="Fleetwood D.J."/>
            <person name="Haws D.C."/>
            <person name="Moore N."/>
            <person name="Oeser B."/>
            <person name="Panaccione D.G."/>
            <person name="Schweri K.K."/>
            <person name="Voisey C.R."/>
            <person name="Farman M.L."/>
            <person name="Jaromczyk J.W."/>
            <person name="Roe B.A."/>
            <person name="O'Sullivan D.M."/>
            <person name="Scott B."/>
            <person name="Tudzynski P."/>
            <person name="An Z."/>
            <person name="Arnaoudova E.G."/>
            <person name="Bullock C.T."/>
            <person name="Charlton N.D."/>
            <person name="Chen L."/>
            <person name="Cox M."/>
            <person name="Dinkins R.D."/>
            <person name="Florea S."/>
            <person name="Glenn A.E."/>
            <person name="Gordon A."/>
            <person name="Gueldener U."/>
            <person name="Harris D.R."/>
            <person name="Hollin W."/>
            <person name="Jaromczyk J."/>
            <person name="Johnson R.D."/>
            <person name="Khan A.K."/>
            <person name="Leistner E."/>
            <person name="Leuchtmann A."/>
            <person name="Li C."/>
            <person name="Liu J."/>
            <person name="Liu J."/>
            <person name="Liu M."/>
            <person name="Mace W."/>
            <person name="Machado C."/>
            <person name="Nagabhyru P."/>
            <person name="Pan J."/>
            <person name="Schmid J."/>
            <person name="Sugawara K."/>
            <person name="Steiner U."/>
            <person name="Takach J.E."/>
            <person name="Tanaka E."/>
            <person name="Webb J.S."/>
            <person name="Wilson E.V."/>
            <person name="Wiseman J.L."/>
            <person name="Yoshida R."/>
            <person name="Zeng Z."/>
        </authorList>
    </citation>
    <scope>NUCLEOTIDE SEQUENCE [LARGE SCALE GENOMIC DNA]</scope>
    <source>
        <strain evidence="2 3">20.1</strain>
    </source>
</reference>
<feature type="compositionally biased region" description="Basic and acidic residues" evidence="1">
    <location>
        <begin position="902"/>
        <end position="913"/>
    </location>
</feature>
<dbReference type="eggNOG" id="ENOG502QW48">
    <property type="taxonomic scope" value="Eukaryota"/>
</dbReference>
<feature type="compositionally biased region" description="Low complexity" evidence="1">
    <location>
        <begin position="847"/>
        <end position="859"/>
    </location>
</feature>
<feature type="region of interest" description="Disordered" evidence="1">
    <location>
        <begin position="329"/>
        <end position="359"/>
    </location>
</feature>
<dbReference type="EMBL" id="CAGA01000113">
    <property type="protein sequence ID" value="CCE34772.1"/>
    <property type="molecule type" value="Genomic_DNA"/>
</dbReference>
<organism evidence="2 3">
    <name type="scientific">Claviceps purpurea (strain 20.1)</name>
    <name type="common">Ergot fungus</name>
    <name type="synonym">Sphacelia segetum</name>
    <dbReference type="NCBI Taxonomy" id="1111077"/>
    <lineage>
        <taxon>Eukaryota</taxon>
        <taxon>Fungi</taxon>
        <taxon>Dikarya</taxon>
        <taxon>Ascomycota</taxon>
        <taxon>Pezizomycotina</taxon>
        <taxon>Sordariomycetes</taxon>
        <taxon>Hypocreomycetidae</taxon>
        <taxon>Hypocreales</taxon>
        <taxon>Clavicipitaceae</taxon>
        <taxon>Claviceps</taxon>
    </lineage>
</organism>